<accession>A0A0C3QE43</accession>
<dbReference type="InterPro" id="IPR039421">
    <property type="entry name" value="Type_1_exporter"/>
</dbReference>
<dbReference type="Gene3D" id="3.40.50.300">
    <property type="entry name" value="P-loop containing nucleotide triphosphate hydrolases"/>
    <property type="match status" value="1"/>
</dbReference>
<dbReference type="AlphaFoldDB" id="A0A0C3QE43"/>
<name>A0A0C3QE43_9AGAM</name>
<reference evidence="4" key="2">
    <citation type="submission" date="2015-01" db="EMBL/GenBank/DDBJ databases">
        <title>Evolutionary Origins and Diversification of the Mycorrhizal Mutualists.</title>
        <authorList>
            <consortium name="DOE Joint Genome Institute"/>
            <consortium name="Mycorrhizal Genomics Consortium"/>
            <person name="Kohler A."/>
            <person name="Kuo A."/>
            <person name="Nagy L.G."/>
            <person name="Floudas D."/>
            <person name="Copeland A."/>
            <person name="Barry K.W."/>
            <person name="Cichocki N."/>
            <person name="Veneault-Fourrey C."/>
            <person name="LaButti K."/>
            <person name="Lindquist E.A."/>
            <person name="Lipzen A."/>
            <person name="Lundell T."/>
            <person name="Morin E."/>
            <person name="Murat C."/>
            <person name="Riley R."/>
            <person name="Ohm R."/>
            <person name="Sun H."/>
            <person name="Tunlid A."/>
            <person name="Henrissat B."/>
            <person name="Grigoriev I.V."/>
            <person name="Hibbett D.S."/>
            <person name="Martin F."/>
        </authorList>
    </citation>
    <scope>NUCLEOTIDE SEQUENCE [LARGE SCALE GENOMIC DNA]</scope>
    <source>
        <strain evidence="4">MUT 4182</strain>
    </source>
</reference>
<reference evidence="3 4" key="1">
    <citation type="submission" date="2014-04" db="EMBL/GenBank/DDBJ databases">
        <authorList>
            <consortium name="DOE Joint Genome Institute"/>
            <person name="Kuo A."/>
            <person name="Girlanda M."/>
            <person name="Perotto S."/>
            <person name="Kohler A."/>
            <person name="Nagy L.G."/>
            <person name="Floudas D."/>
            <person name="Copeland A."/>
            <person name="Barry K.W."/>
            <person name="Cichocki N."/>
            <person name="Veneault-Fourrey C."/>
            <person name="LaButti K."/>
            <person name="Lindquist E.A."/>
            <person name="Lipzen A."/>
            <person name="Lundell T."/>
            <person name="Morin E."/>
            <person name="Murat C."/>
            <person name="Sun H."/>
            <person name="Tunlid A."/>
            <person name="Henrissat B."/>
            <person name="Grigoriev I.V."/>
            <person name="Hibbett D.S."/>
            <person name="Martin F."/>
            <person name="Nordberg H.P."/>
            <person name="Cantor M.N."/>
            <person name="Hua S.X."/>
        </authorList>
    </citation>
    <scope>NUCLEOTIDE SEQUENCE [LARGE SCALE GENOMIC DNA]</scope>
    <source>
        <strain evidence="3 4">MUT 4182</strain>
    </source>
</reference>
<dbReference type="PROSITE" id="PS00211">
    <property type="entry name" value="ABC_TRANSPORTER_1"/>
    <property type="match status" value="1"/>
</dbReference>
<gene>
    <name evidence="3" type="ORF">M407DRAFT_78312</name>
</gene>
<keyword evidence="4" id="KW-1185">Reference proteome</keyword>
<feature type="region of interest" description="Disordered" evidence="1">
    <location>
        <begin position="110"/>
        <end position="140"/>
    </location>
</feature>
<feature type="region of interest" description="Disordered" evidence="1">
    <location>
        <begin position="1"/>
        <end position="64"/>
    </location>
</feature>
<dbReference type="PANTHER" id="PTHR43394:SF1">
    <property type="entry name" value="ATP-BINDING CASSETTE SUB-FAMILY B MEMBER 10, MITOCHONDRIAL"/>
    <property type="match status" value="1"/>
</dbReference>
<dbReference type="InterPro" id="IPR027417">
    <property type="entry name" value="P-loop_NTPase"/>
</dbReference>
<dbReference type="GO" id="GO:0005524">
    <property type="term" value="F:ATP binding"/>
    <property type="evidence" value="ECO:0007669"/>
    <property type="project" value="InterPro"/>
</dbReference>
<dbReference type="STRING" id="1051891.A0A0C3QE43"/>
<protein>
    <recommendedName>
        <fullName evidence="2">ABC transporter domain-containing protein</fullName>
    </recommendedName>
</protein>
<dbReference type="InterPro" id="IPR017871">
    <property type="entry name" value="ABC_transporter-like_CS"/>
</dbReference>
<evidence type="ECO:0000259" key="2">
    <source>
        <dbReference type="PROSITE" id="PS50893"/>
    </source>
</evidence>
<dbReference type="GO" id="GO:0015421">
    <property type="term" value="F:ABC-type oligopeptide transporter activity"/>
    <property type="evidence" value="ECO:0007669"/>
    <property type="project" value="TreeGrafter"/>
</dbReference>
<evidence type="ECO:0000313" key="3">
    <source>
        <dbReference type="EMBL" id="KIO23214.1"/>
    </source>
</evidence>
<dbReference type="Proteomes" id="UP000054248">
    <property type="component" value="Unassembled WGS sequence"/>
</dbReference>
<feature type="compositionally biased region" description="Low complexity" evidence="1">
    <location>
        <begin position="35"/>
        <end position="46"/>
    </location>
</feature>
<organism evidence="3 4">
    <name type="scientific">Tulasnella calospora MUT 4182</name>
    <dbReference type="NCBI Taxonomy" id="1051891"/>
    <lineage>
        <taxon>Eukaryota</taxon>
        <taxon>Fungi</taxon>
        <taxon>Dikarya</taxon>
        <taxon>Basidiomycota</taxon>
        <taxon>Agaricomycotina</taxon>
        <taxon>Agaricomycetes</taxon>
        <taxon>Cantharellales</taxon>
        <taxon>Tulasnellaceae</taxon>
        <taxon>Tulasnella</taxon>
    </lineage>
</organism>
<evidence type="ECO:0000256" key="1">
    <source>
        <dbReference type="SAM" id="MobiDB-lite"/>
    </source>
</evidence>
<dbReference type="EMBL" id="KN823090">
    <property type="protein sequence ID" value="KIO23214.1"/>
    <property type="molecule type" value="Genomic_DNA"/>
</dbReference>
<feature type="domain" description="ABC transporter" evidence="2">
    <location>
        <begin position="451"/>
        <end position="764"/>
    </location>
</feature>
<feature type="compositionally biased region" description="Pro residues" evidence="1">
    <location>
        <begin position="119"/>
        <end position="131"/>
    </location>
</feature>
<dbReference type="PROSITE" id="PS50893">
    <property type="entry name" value="ABC_TRANSPORTER_2"/>
    <property type="match status" value="1"/>
</dbReference>
<dbReference type="HOGENOM" id="CLU_000604_84_3_1"/>
<dbReference type="PANTHER" id="PTHR43394">
    <property type="entry name" value="ATP-DEPENDENT PERMEASE MDL1, MITOCHONDRIAL"/>
    <property type="match status" value="1"/>
</dbReference>
<dbReference type="OrthoDB" id="6500128at2759"/>
<evidence type="ECO:0000313" key="4">
    <source>
        <dbReference type="Proteomes" id="UP000054248"/>
    </source>
</evidence>
<dbReference type="GO" id="GO:0016887">
    <property type="term" value="F:ATP hydrolysis activity"/>
    <property type="evidence" value="ECO:0007669"/>
    <property type="project" value="InterPro"/>
</dbReference>
<dbReference type="SUPFAM" id="SSF52540">
    <property type="entry name" value="P-loop containing nucleoside triphosphate hydrolases"/>
    <property type="match status" value="1"/>
</dbReference>
<proteinExistence type="predicted"/>
<sequence>MLRRRVPASRNSNGTDSDERPGRTDSPSNPPSQPTIPSIPSSQIPIISPPTPSEPQVRVAPIPTHPQLLHLLKVQEASGQPRIPDRYRPLKSRDASPSAYTLWKLARLPSTDSQSLDHPPTPIRPSSSPDPPDAHHHQYIPPGAYRPLTFRNVGLAITILRQSTFALFTMLWTNIHPVRIVLFLLLNFIRGLFPAVRSFSQSLLLDQVHSAVKDQVVSSRLAWLLALEVGRMLVEAVFEHYASANERIVQQTIRFQVEYVQMETRLRLDIPSLQNPTIQDLLQESDQFARSFNGMGGAFGLLSPFDLVRSLTTLGTEIIGQSFVLYTLLFKENHGSWTPQQIGLIGLALAPSVLSCLNWLWTKTCFGEGEFDDENSQWPHTLYSAEEADTAERHERMRRLAYDESFKSEIMLFGLGKWILKTWVDTRQLLLNAENRQGNRSPYRSTRQPRLGPRTIFGVVETPVAIEFARDSMRELMLTLQAIPLILQISATSLGNATLYRTSIQTIIASVQTLGRTFQLTYQSIFLMGAFHAALTLQPSMEPAPENRVAYQVALNPDGKRRGMKIEARNLWFTYPGESEPVILKENAGIGAVDKMDDDEEVEEALRNGGAWGFVQSLHDGMNTRLEAGGFGGGGGIGGRAYRSRDSQSPPLLGRPRRQHKVALSGGQWQRIALSRSFMRADSDLLVLDEASSQLDAHAQNEVFRRLLAPEVRGKRTVIYITHRMSTVRWADKVAFFDEGKVKEFGTHQELMDLQGGGYRDLYNAFVNAGTGSGLSSDEA</sequence>
<dbReference type="InterPro" id="IPR003439">
    <property type="entry name" value="ABC_transporter-like_ATP-bd"/>
</dbReference>